<dbReference type="Proteomes" id="UP000530928">
    <property type="component" value="Unassembled WGS sequence"/>
</dbReference>
<accession>A0A7W0HRW1</accession>
<evidence type="ECO:0000256" key="5">
    <source>
        <dbReference type="ARBA" id="ARBA00022989"/>
    </source>
</evidence>
<name>A0A7W0HRW1_9ACTN</name>
<keyword evidence="6 7" id="KW-0472">Membrane</keyword>
<feature type="transmembrane region" description="Helical" evidence="7">
    <location>
        <begin position="130"/>
        <end position="149"/>
    </location>
</feature>
<dbReference type="InterPro" id="IPR035906">
    <property type="entry name" value="MetI-like_sf"/>
</dbReference>
<dbReference type="CDD" id="cd06261">
    <property type="entry name" value="TM_PBP2"/>
    <property type="match status" value="1"/>
</dbReference>
<evidence type="ECO:0000313" key="9">
    <source>
        <dbReference type="EMBL" id="MBA2893365.1"/>
    </source>
</evidence>
<feature type="transmembrane region" description="Helical" evidence="7">
    <location>
        <begin position="97"/>
        <end position="118"/>
    </location>
</feature>
<dbReference type="PANTHER" id="PTHR32243">
    <property type="entry name" value="MALTOSE TRANSPORT SYSTEM PERMEASE-RELATED"/>
    <property type="match status" value="1"/>
</dbReference>
<evidence type="ECO:0000256" key="3">
    <source>
        <dbReference type="ARBA" id="ARBA00022475"/>
    </source>
</evidence>
<evidence type="ECO:0000256" key="6">
    <source>
        <dbReference type="ARBA" id="ARBA00023136"/>
    </source>
</evidence>
<dbReference type="SUPFAM" id="SSF161098">
    <property type="entry name" value="MetI-like"/>
    <property type="match status" value="1"/>
</dbReference>
<dbReference type="Pfam" id="PF00528">
    <property type="entry name" value="BPD_transp_1"/>
    <property type="match status" value="1"/>
</dbReference>
<feature type="transmembrane region" description="Helical" evidence="7">
    <location>
        <begin position="236"/>
        <end position="254"/>
    </location>
</feature>
<evidence type="ECO:0000259" key="8">
    <source>
        <dbReference type="PROSITE" id="PS50928"/>
    </source>
</evidence>
<gene>
    <name evidence="9" type="ORF">HNR30_004719</name>
</gene>
<comment type="caution">
    <text evidence="9">The sequence shown here is derived from an EMBL/GenBank/DDBJ whole genome shotgun (WGS) entry which is preliminary data.</text>
</comment>
<reference evidence="9 10" key="1">
    <citation type="submission" date="2020-07" db="EMBL/GenBank/DDBJ databases">
        <title>Genomic Encyclopedia of Type Strains, Phase IV (KMG-IV): sequencing the most valuable type-strain genomes for metagenomic binning, comparative biology and taxonomic classification.</title>
        <authorList>
            <person name="Goeker M."/>
        </authorList>
    </citation>
    <scope>NUCLEOTIDE SEQUENCE [LARGE SCALE GENOMIC DNA]</scope>
    <source>
        <strain evidence="9 10">DSM 45533</strain>
    </source>
</reference>
<sequence length="270" mass="29171">MMGRWAPPIALGVIVAAFLGPFAWVLLASVQPGANLAAEPTWEFSLTNFEAVLTWETTVLPLINSVIISGGTAALTVIVSALAAYPLSRYRLRYKRHFMLTLLFSTGLPVVAILVPVYSMFFRLNLYGSVPAMIVFLSASSLPFAIWLMKNFMDGVPISLEEAAWVDGAGWVQSLTRVVAPLMAPGIAVVGIFVFVGQWGNFFAPLILLDAPEKQPAAMTIFTFFTQYGQVAYGELAAFSIIYTTPAVILYVAVNRYLAGSFNLGGAVKG</sequence>
<feature type="transmembrane region" description="Helical" evidence="7">
    <location>
        <begin position="178"/>
        <end position="199"/>
    </location>
</feature>
<evidence type="ECO:0000256" key="2">
    <source>
        <dbReference type="ARBA" id="ARBA00022448"/>
    </source>
</evidence>
<keyword evidence="3" id="KW-1003">Cell membrane</keyword>
<dbReference type="RefSeq" id="WP_181612065.1">
    <property type="nucleotide sequence ID" value="NZ_BAABAM010000003.1"/>
</dbReference>
<dbReference type="PANTHER" id="PTHR32243:SF18">
    <property type="entry name" value="INNER MEMBRANE ABC TRANSPORTER PERMEASE PROTEIN YCJP"/>
    <property type="match status" value="1"/>
</dbReference>
<dbReference type="GO" id="GO:0055085">
    <property type="term" value="P:transmembrane transport"/>
    <property type="evidence" value="ECO:0007669"/>
    <property type="project" value="InterPro"/>
</dbReference>
<comment type="subcellular location">
    <subcellularLocation>
        <location evidence="1 7">Cell membrane</location>
        <topology evidence="1 7">Multi-pass membrane protein</topology>
    </subcellularLocation>
</comment>
<dbReference type="AlphaFoldDB" id="A0A7W0HRW1"/>
<dbReference type="PROSITE" id="PS50928">
    <property type="entry name" value="ABC_TM1"/>
    <property type="match status" value="1"/>
</dbReference>
<keyword evidence="4 7" id="KW-0812">Transmembrane</keyword>
<evidence type="ECO:0000256" key="1">
    <source>
        <dbReference type="ARBA" id="ARBA00004651"/>
    </source>
</evidence>
<dbReference type="EMBL" id="JACDUR010000004">
    <property type="protein sequence ID" value="MBA2893365.1"/>
    <property type="molecule type" value="Genomic_DNA"/>
</dbReference>
<keyword evidence="5 7" id="KW-1133">Transmembrane helix</keyword>
<organism evidence="9 10">
    <name type="scientific">Nonomuraea soli</name>
    <dbReference type="NCBI Taxonomy" id="1032476"/>
    <lineage>
        <taxon>Bacteria</taxon>
        <taxon>Bacillati</taxon>
        <taxon>Actinomycetota</taxon>
        <taxon>Actinomycetes</taxon>
        <taxon>Streptosporangiales</taxon>
        <taxon>Streptosporangiaceae</taxon>
        <taxon>Nonomuraea</taxon>
    </lineage>
</organism>
<dbReference type="InterPro" id="IPR050901">
    <property type="entry name" value="BP-dep_ABC_trans_perm"/>
</dbReference>
<keyword evidence="10" id="KW-1185">Reference proteome</keyword>
<dbReference type="Gene3D" id="1.10.3720.10">
    <property type="entry name" value="MetI-like"/>
    <property type="match status" value="1"/>
</dbReference>
<protein>
    <submittedName>
        <fullName evidence="9">Multiple sugar transport system permease protein</fullName>
    </submittedName>
</protein>
<dbReference type="InterPro" id="IPR000515">
    <property type="entry name" value="MetI-like"/>
</dbReference>
<evidence type="ECO:0000256" key="4">
    <source>
        <dbReference type="ARBA" id="ARBA00022692"/>
    </source>
</evidence>
<keyword evidence="2 7" id="KW-0813">Transport</keyword>
<comment type="similarity">
    <text evidence="7">Belongs to the binding-protein-dependent transport system permease family.</text>
</comment>
<evidence type="ECO:0000256" key="7">
    <source>
        <dbReference type="RuleBase" id="RU363032"/>
    </source>
</evidence>
<dbReference type="GO" id="GO:0005886">
    <property type="term" value="C:plasma membrane"/>
    <property type="evidence" value="ECO:0007669"/>
    <property type="project" value="UniProtKB-SubCell"/>
</dbReference>
<evidence type="ECO:0000313" key="10">
    <source>
        <dbReference type="Proteomes" id="UP000530928"/>
    </source>
</evidence>
<feature type="transmembrane region" description="Helical" evidence="7">
    <location>
        <begin position="61"/>
        <end position="85"/>
    </location>
</feature>
<feature type="domain" description="ABC transmembrane type-1" evidence="8">
    <location>
        <begin position="62"/>
        <end position="254"/>
    </location>
</feature>
<keyword evidence="9" id="KW-0762">Sugar transport</keyword>
<proteinExistence type="inferred from homology"/>